<dbReference type="RefSeq" id="WP_124938618.1">
    <property type="nucleotide sequence ID" value="NZ_RJVQ01000010.1"/>
</dbReference>
<keyword evidence="8" id="KW-1185">Reference proteome</keyword>
<evidence type="ECO:0000256" key="1">
    <source>
        <dbReference type="ARBA" id="ARBA00004196"/>
    </source>
</evidence>
<dbReference type="InterPro" id="IPR028082">
    <property type="entry name" value="Peripla_BP_I"/>
</dbReference>
<sequence length="312" mass="34547">MSNNFCFRRLMTGLPVALLLSAISYQACAKFIAVSVSEEDNYRNLITKNIEEAVDRRGDDIYIDSAGGDEDFQYQQIQSYIKAGADAIIVLTTGNYEKNKRIVKLAETVPLIFLNVPPVEDLSKMPPKAVYVGSNEEESGTMQMEELAKLANYQGNVALMMGEVNHPAAKMRTLDVKNVMAKYPKMKLVKTESGNWARNQGYTIVKKWLSEGVDFKVLVANNDEMIIGGLMAIRDAGKDPKNYLTGGIDATKDALNEMEKGDLDVTVLQDAVGQGRTAVDVAYKLINEVPVDSIVWVPFQLVTPDNLSDYLK</sequence>
<evidence type="ECO:0000313" key="8">
    <source>
        <dbReference type="Proteomes" id="UP000281112"/>
    </source>
</evidence>
<dbReference type="OrthoDB" id="4827464at2"/>
<gene>
    <name evidence="7" type="ORF">EES38_18085</name>
</gene>
<dbReference type="GO" id="GO:0030246">
    <property type="term" value="F:carbohydrate binding"/>
    <property type="evidence" value="ECO:0007669"/>
    <property type="project" value="UniProtKB-ARBA"/>
</dbReference>
<feature type="signal peptide" evidence="5">
    <location>
        <begin position="1"/>
        <end position="29"/>
    </location>
</feature>
<dbReference type="SUPFAM" id="SSF53822">
    <property type="entry name" value="Periplasmic binding protein-like I"/>
    <property type="match status" value="1"/>
</dbReference>
<dbReference type="PANTHER" id="PTHR46847:SF1">
    <property type="entry name" value="D-ALLOSE-BINDING PERIPLASMIC PROTEIN-RELATED"/>
    <property type="match status" value="1"/>
</dbReference>
<organism evidence="7 8">
    <name type="scientific">Vibrio viridaestus</name>
    <dbReference type="NCBI Taxonomy" id="2487322"/>
    <lineage>
        <taxon>Bacteria</taxon>
        <taxon>Pseudomonadati</taxon>
        <taxon>Pseudomonadota</taxon>
        <taxon>Gammaproteobacteria</taxon>
        <taxon>Vibrionales</taxon>
        <taxon>Vibrionaceae</taxon>
        <taxon>Vibrio</taxon>
    </lineage>
</organism>
<comment type="caution">
    <text evidence="7">The sequence shown here is derived from an EMBL/GenBank/DDBJ whole genome shotgun (WGS) entry which is preliminary data.</text>
</comment>
<reference evidence="7 8" key="1">
    <citation type="submission" date="2018-11" db="EMBL/GenBank/DDBJ databases">
        <title>Vibrio LJC006 sp. nov., isolated from seawater during the bloom of the enteromorpha.</title>
        <authorList>
            <person name="Liang J."/>
        </authorList>
    </citation>
    <scope>NUCLEOTIDE SEQUENCE [LARGE SCALE GENOMIC DNA]</scope>
    <source>
        <strain evidence="7 8">LJC006</strain>
    </source>
</reference>
<dbReference type="GO" id="GO:0030313">
    <property type="term" value="C:cell envelope"/>
    <property type="evidence" value="ECO:0007669"/>
    <property type="project" value="UniProtKB-SubCell"/>
</dbReference>
<accession>A0A3N9TCH0</accession>
<evidence type="ECO:0000313" key="7">
    <source>
        <dbReference type="EMBL" id="RQW61769.1"/>
    </source>
</evidence>
<keyword evidence="4 5" id="KW-0732">Signal</keyword>
<comment type="similarity">
    <text evidence="2">Belongs to the bacterial solute-binding protein 2 family.</text>
</comment>
<dbReference type="PANTHER" id="PTHR46847">
    <property type="entry name" value="D-ALLOSE-BINDING PERIPLASMIC PROTEIN-RELATED"/>
    <property type="match status" value="1"/>
</dbReference>
<name>A0A3N9TCH0_9VIBR</name>
<dbReference type="Proteomes" id="UP000281112">
    <property type="component" value="Unassembled WGS sequence"/>
</dbReference>
<feature type="chain" id="PRO_5017957158" description="Autoinducer 2-binding periplasmic protein LuxP" evidence="5">
    <location>
        <begin position="30"/>
        <end position="312"/>
    </location>
</feature>
<evidence type="ECO:0000256" key="2">
    <source>
        <dbReference type="ARBA" id="ARBA00007639"/>
    </source>
</evidence>
<dbReference type="InterPro" id="IPR025997">
    <property type="entry name" value="SBP_2_dom"/>
</dbReference>
<dbReference type="GO" id="GO:0055085">
    <property type="term" value="P:transmembrane transport"/>
    <property type="evidence" value="ECO:0007669"/>
    <property type="project" value="UniProtKB-ARBA"/>
</dbReference>
<comment type="subcellular location">
    <subcellularLocation>
        <location evidence="1">Cell envelope</location>
    </subcellularLocation>
</comment>
<evidence type="ECO:0000256" key="5">
    <source>
        <dbReference type="SAM" id="SignalP"/>
    </source>
</evidence>
<protein>
    <recommendedName>
        <fullName evidence="3">Autoinducer 2-binding periplasmic protein LuxP</fullName>
    </recommendedName>
</protein>
<evidence type="ECO:0000256" key="4">
    <source>
        <dbReference type="ARBA" id="ARBA00022729"/>
    </source>
</evidence>
<dbReference type="Pfam" id="PF13407">
    <property type="entry name" value="Peripla_BP_4"/>
    <property type="match status" value="1"/>
</dbReference>
<evidence type="ECO:0000256" key="3">
    <source>
        <dbReference type="ARBA" id="ARBA00022181"/>
    </source>
</evidence>
<dbReference type="AlphaFoldDB" id="A0A3N9TCH0"/>
<evidence type="ECO:0000259" key="6">
    <source>
        <dbReference type="Pfam" id="PF13407"/>
    </source>
</evidence>
<dbReference type="EMBL" id="RJVQ01000010">
    <property type="protein sequence ID" value="RQW61769.1"/>
    <property type="molecule type" value="Genomic_DNA"/>
</dbReference>
<feature type="domain" description="Periplasmic binding protein" evidence="6">
    <location>
        <begin position="32"/>
        <end position="287"/>
    </location>
</feature>
<proteinExistence type="inferred from homology"/>
<dbReference type="Gene3D" id="3.40.50.2300">
    <property type="match status" value="2"/>
</dbReference>